<gene>
    <name evidence="3" type="ORF">E2R65_10445</name>
    <name evidence="2" type="ORF">GGR35_003905</name>
</gene>
<dbReference type="OrthoDB" id="1492884at2"/>
<evidence type="ECO:0000313" key="5">
    <source>
        <dbReference type="Proteomes" id="UP000583101"/>
    </source>
</evidence>
<accession>A0A4Y8ADZ0</accession>
<reference evidence="2 5" key="3">
    <citation type="submission" date="2020-08" db="EMBL/GenBank/DDBJ databases">
        <title>Genomic Encyclopedia of Type Strains, Phase IV (KMG-IV): sequencing the most valuable type-strain genomes for metagenomic binning, comparative biology and taxonomic classification.</title>
        <authorList>
            <person name="Goeker M."/>
        </authorList>
    </citation>
    <scope>NUCLEOTIDE SEQUENCE [LARGE SCALE GENOMIC DNA]</scope>
    <source>
        <strain evidence="2 5">DSM 100995</strain>
    </source>
</reference>
<dbReference type="EMBL" id="SNQG01000003">
    <property type="protein sequence ID" value="TEW66826.1"/>
    <property type="molecule type" value="Genomic_DNA"/>
</dbReference>
<keyword evidence="5" id="KW-1185">Reference proteome</keyword>
<dbReference type="Pfam" id="PF18138">
    <property type="entry name" value="bacHORMA_1"/>
    <property type="match status" value="1"/>
</dbReference>
<evidence type="ECO:0000259" key="1">
    <source>
        <dbReference type="Pfam" id="PF18138"/>
    </source>
</evidence>
<sequence>MSAFTFTGTDSYTETDVKAVMQNTYEDIIGFANKGVIPYDRAKSWIEDLTYTLKAKVLKSFEIQLYNTAGTRFQSYKYTVSVGGYLSSGSSSGGINFWSIPAGTTAGLFADIDNSLSNAPGVNEELARRGWGTNGSPLTGNQTSERDYISNNLRLSRSVITK</sequence>
<dbReference type="EMBL" id="JACIEG010000009">
    <property type="protein sequence ID" value="MBB3971277.1"/>
    <property type="molecule type" value="Genomic_DNA"/>
</dbReference>
<organism evidence="3 4">
    <name type="scientific">Mucilaginibacter phyllosphaerae</name>
    <dbReference type="NCBI Taxonomy" id="1812349"/>
    <lineage>
        <taxon>Bacteria</taxon>
        <taxon>Pseudomonadati</taxon>
        <taxon>Bacteroidota</taxon>
        <taxon>Sphingobacteriia</taxon>
        <taxon>Sphingobacteriales</taxon>
        <taxon>Sphingobacteriaceae</taxon>
        <taxon>Mucilaginibacter</taxon>
    </lineage>
</organism>
<dbReference type="Proteomes" id="UP000583101">
    <property type="component" value="Unassembled WGS sequence"/>
</dbReference>
<evidence type="ECO:0000313" key="3">
    <source>
        <dbReference type="EMBL" id="TEW66826.1"/>
    </source>
</evidence>
<reference evidence="3 4" key="1">
    <citation type="journal article" date="2016" name="Int. J. Syst. Evol. Microbiol.">
        <title>Proposal of Mucilaginibacter phyllosphaerae sp. nov. isolated from the phyllosphere of Galium album.</title>
        <authorList>
            <person name="Aydogan E.L."/>
            <person name="Busse H.J."/>
            <person name="Moser G."/>
            <person name="Muller C."/>
            <person name="Kampfer P."/>
            <person name="Glaeser S.P."/>
        </authorList>
    </citation>
    <scope>NUCLEOTIDE SEQUENCE [LARGE SCALE GENOMIC DNA]</scope>
    <source>
        <strain evidence="3 4">PP-F2FG21</strain>
    </source>
</reference>
<proteinExistence type="predicted"/>
<protein>
    <recommendedName>
        <fullName evidence="1">Bacterial HORMA domain-containing protein</fullName>
    </recommendedName>
</protein>
<reference evidence="3" key="2">
    <citation type="submission" date="2019-03" db="EMBL/GenBank/DDBJ databases">
        <authorList>
            <person name="Yan Y.-Q."/>
            <person name="Du Z.-J."/>
        </authorList>
    </citation>
    <scope>NUCLEOTIDE SEQUENCE</scope>
    <source>
        <strain evidence="3">PP-F2FG21</strain>
    </source>
</reference>
<dbReference type="RefSeq" id="WP_134336431.1">
    <property type="nucleotide sequence ID" value="NZ_BMCZ01000003.1"/>
</dbReference>
<evidence type="ECO:0000313" key="2">
    <source>
        <dbReference type="EMBL" id="MBB3971277.1"/>
    </source>
</evidence>
<name>A0A4Y8ADZ0_9SPHI</name>
<evidence type="ECO:0000313" key="4">
    <source>
        <dbReference type="Proteomes" id="UP000297248"/>
    </source>
</evidence>
<comment type="caution">
    <text evidence="3">The sequence shown here is derived from an EMBL/GenBank/DDBJ whole genome shotgun (WGS) entry which is preliminary data.</text>
</comment>
<dbReference type="AlphaFoldDB" id="A0A4Y8ADZ0"/>
<dbReference type="Proteomes" id="UP000297248">
    <property type="component" value="Unassembled WGS sequence"/>
</dbReference>
<dbReference type="InterPro" id="IPR041162">
    <property type="entry name" value="Bact_HORMA_1"/>
</dbReference>
<feature type="domain" description="Bacterial HORMA" evidence="1">
    <location>
        <begin position="3"/>
        <end position="159"/>
    </location>
</feature>